<feature type="transmembrane region" description="Helical" evidence="1">
    <location>
        <begin position="116"/>
        <end position="133"/>
    </location>
</feature>
<feature type="transmembrane region" description="Helical" evidence="1">
    <location>
        <begin position="153"/>
        <end position="172"/>
    </location>
</feature>
<gene>
    <name evidence="2" type="ORF">IM676_00970</name>
</gene>
<dbReference type="Pfam" id="PF09858">
    <property type="entry name" value="DUF2085"/>
    <property type="match status" value="1"/>
</dbReference>
<dbReference type="RefSeq" id="WP_200988580.1">
    <property type="nucleotide sequence ID" value="NZ_CP063311.1"/>
</dbReference>
<accession>A0A7S6RDW9</accession>
<protein>
    <submittedName>
        <fullName evidence="2">DUF2085 domain-containing protein</fullName>
    </submittedName>
</protein>
<organism evidence="2 3">
    <name type="scientific">Anabaenopsis elenkinii CCIBt3563</name>
    <dbReference type="NCBI Taxonomy" id="2779889"/>
    <lineage>
        <taxon>Bacteria</taxon>
        <taxon>Bacillati</taxon>
        <taxon>Cyanobacteriota</taxon>
        <taxon>Cyanophyceae</taxon>
        <taxon>Nostocales</taxon>
        <taxon>Nodulariaceae</taxon>
        <taxon>Anabaenopsis</taxon>
    </lineage>
</organism>
<dbReference type="Proteomes" id="UP000593846">
    <property type="component" value="Chromosome"/>
</dbReference>
<feature type="transmembrane region" description="Helical" evidence="1">
    <location>
        <begin position="80"/>
        <end position="104"/>
    </location>
</feature>
<dbReference type="EMBL" id="CP063311">
    <property type="protein sequence ID" value="QOV22970.1"/>
    <property type="molecule type" value="Genomic_DNA"/>
</dbReference>
<proteinExistence type="predicted"/>
<evidence type="ECO:0000256" key="1">
    <source>
        <dbReference type="SAM" id="Phobius"/>
    </source>
</evidence>
<sequence length="193" mass="21910">MTRVVLWLRPRYRYQQDVQINWVGFIADFLLVGMVFGPPLAPFLAASDVSLLSWIADIIYFMGNHVCPQPHMGLDLAPPFIMAVCMRCYGTVTGLLVTRLLYGVTGGKGFYWLSQYGWNGAALASVLMMAYPLELAAQVFGLWDFNNYLVTPFGLITGLVWGLFTMPLLHGWQQGKRTNFSSQWHRIKKEAHR</sequence>
<keyword evidence="3" id="KW-1185">Reference proteome</keyword>
<evidence type="ECO:0000313" key="3">
    <source>
        <dbReference type="Proteomes" id="UP000593846"/>
    </source>
</evidence>
<name>A0A7S6RDW9_9CYAN</name>
<dbReference type="KEGG" id="aee:IM676_00970"/>
<dbReference type="AlphaFoldDB" id="A0A7S6RDW9"/>
<keyword evidence="1" id="KW-1133">Transmembrane helix</keyword>
<keyword evidence="1" id="KW-0472">Membrane</keyword>
<reference evidence="3" key="1">
    <citation type="submission" date="2020-10" db="EMBL/GenBank/DDBJ databases">
        <title>Genome-based taxonomic classification of the species Anabaenopsis elenkinii.</title>
        <authorList>
            <person name="Delbaje E."/>
            <person name="Andreote A.P.D."/>
            <person name="Pellegrinetti T.A."/>
            <person name="Cruz R.B."/>
            <person name="Branco L.H.Z."/>
            <person name="Fiore M.F."/>
        </authorList>
    </citation>
    <scope>NUCLEOTIDE SEQUENCE [LARGE SCALE GENOMIC DNA]</scope>
    <source>
        <strain evidence="3">CCIBt3563</strain>
    </source>
</reference>
<dbReference type="InterPro" id="IPR019206">
    <property type="entry name" value="DUF2085_TM"/>
</dbReference>
<evidence type="ECO:0000313" key="2">
    <source>
        <dbReference type="EMBL" id="QOV22970.1"/>
    </source>
</evidence>
<feature type="transmembrane region" description="Helical" evidence="1">
    <location>
        <begin position="20"/>
        <end position="41"/>
    </location>
</feature>
<keyword evidence="1" id="KW-0812">Transmembrane</keyword>